<reference evidence="2" key="1">
    <citation type="submission" date="2018-06" db="EMBL/GenBank/DDBJ databases">
        <authorList>
            <person name="Zhirakovskaya E."/>
        </authorList>
    </citation>
    <scope>NUCLEOTIDE SEQUENCE</scope>
</reference>
<feature type="transmembrane region" description="Helical" evidence="1">
    <location>
        <begin position="33"/>
        <end position="55"/>
    </location>
</feature>
<organism evidence="2">
    <name type="scientific">hydrothermal vent metagenome</name>
    <dbReference type="NCBI Taxonomy" id="652676"/>
    <lineage>
        <taxon>unclassified sequences</taxon>
        <taxon>metagenomes</taxon>
        <taxon>ecological metagenomes</taxon>
    </lineage>
</organism>
<name>A0A3B0UQ48_9ZZZZ</name>
<keyword evidence="1" id="KW-0472">Membrane</keyword>
<evidence type="ECO:0000256" key="1">
    <source>
        <dbReference type="SAM" id="Phobius"/>
    </source>
</evidence>
<dbReference type="AlphaFoldDB" id="A0A3B0UQ48"/>
<protein>
    <submittedName>
        <fullName evidence="2">Uncharacterized protein</fullName>
    </submittedName>
</protein>
<keyword evidence="1" id="KW-0812">Transmembrane</keyword>
<evidence type="ECO:0000313" key="2">
    <source>
        <dbReference type="EMBL" id="VAW33185.1"/>
    </source>
</evidence>
<keyword evidence="1" id="KW-1133">Transmembrane helix</keyword>
<proteinExistence type="predicted"/>
<dbReference type="EMBL" id="UOEV01000087">
    <property type="protein sequence ID" value="VAW33185.1"/>
    <property type="molecule type" value="Genomic_DNA"/>
</dbReference>
<sequence length="232" mass="24501">MNVPSQIPTSFVPHETLPTSSVPKHTRADLHGAFSFLVYGALALVVSASIGMFVYERVLSGQVVAQHAKIATAEKSINAGTIKQFIHLRDQLSSVHTLLDNHITLSRFFNVLESTTVHDVSFSSLKIGLKDGVDGSKSIMLTGNGRARDFNTLSAEAKSLDGSGAFSGAQFSGISVNKDNSVNFTVNAVVLPSVSKNFSAVIASTATKDVVNAVQSATTTASKHQSLTPQTP</sequence>
<accession>A0A3B0UQ48</accession>
<gene>
    <name evidence="2" type="ORF">MNBD_CPR01-522</name>
</gene>